<keyword evidence="5" id="KW-0862">Zinc</keyword>
<dbReference type="GO" id="GO:0016814">
    <property type="term" value="F:hydrolase activity, acting on carbon-nitrogen (but not peptide) bonds, in cyclic amidines"/>
    <property type="evidence" value="ECO:0007669"/>
    <property type="project" value="UniProtKB-ARBA"/>
</dbReference>
<dbReference type="RefSeq" id="WP_139624320.1">
    <property type="nucleotide sequence ID" value="NZ_VDMP01000026.1"/>
</dbReference>
<dbReference type="EC" id="3.5.4.4" evidence="8"/>
<dbReference type="NCBIfam" id="NF006854">
    <property type="entry name" value="PRK09358.3-1"/>
    <property type="match status" value="1"/>
</dbReference>
<dbReference type="SUPFAM" id="SSF51556">
    <property type="entry name" value="Metallo-dependent hydrolases"/>
    <property type="match status" value="1"/>
</dbReference>
<protein>
    <submittedName>
        <fullName evidence="8">Adenosine deaminase</fullName>
        <ecNumber evidence="8">3.5.4.4</ecNumber>
    </submittedName>
</protein>
<dbReference type="PANTHER" id="PTHR43114:SF6">
    <property type="entry name" value="ADENINE DEAMINASE"/>
    <property type="match status" value="1"/>
</dbReference>
<dbReference type="Gene3D" id="3.20.20.140">
    <property type="entry name" value="Metal-dependent hydrolases"/>
    <property type="match status" value="1"/>
</dbReference>
<feature type="region of interest" description="Disordered" evidence="6">
    <location>
        <begin position="339"/>
        <end position="359"/>
    </location>
</feature>
<dbReference type="InterPro" id="IPR001365">
    <property type="entry name" value="A_deaminase_dom"/>
</dbReference>
<evidence type="ECO:0000256" key="5">
    <source>
        <dbReference type="ARBA" id="ARBA00022833"/>
    </source>
</evidence>
<gene>
    <name evidence="8" type="ORF">FHP29_17010</name>
</gene>
<evidence type="ECO:0000256" key="3">
    <source>
        <dbReference type="ARBA" id="ARBA00022723"/>
    </source>
</evidence>
<keyword evidence="4 8" id="KW-0378">Hydrolase</keyword>
<evidence type="ECO:0000256" key="1">
    <source>
        <dbReference type="ARBA" id="ARBA00001947"/>
    </source>
</evidence>
<keyword evidence="3" id="KW-0479">Metal-binding</keyword>
<dbReference type="Proteomes" id="UP000313231">
    <property type="component" value="Unassembled WGS sequence"/>
</dbReference>
<dbReference type="Pfam" id="PF00962">
    <property type="entry name" value="A_deaminase"/>
    <property type="match status" value="1"/>
</dbReference>
<reference evidence="8 9" key="1">
    <citation type="journal article" date="2016" name="Int. J. Syst. Evol. Microbiol.">
        <title>Nocardioides albidus sp. nov., an actinobacterium isolated from garden soil.</title>
        <authorList>
            <person name="Singh H."/>
            <person name="Du J."/>
            <person name="Trinh H."/>
            <person name="Won K."/>
            <person name="Yang J.E."/>
            <person name="Yin C."/>
            <person name="Kook M."/>
            <person name="Yi T.H."/>
        </authorList>
    </citation>
    <scope>NUCLEOTIDE SEQUENCE [LARGE SCALE GENOMIC DNA]</scope>
    <source>
        <strain evidence="8 9">CCTCC AB 2015297</strain>
    </source>
</reference>
<organism evidence="8 9">
    <name type="scientific">Nocardioides albidus</name>
    <dbReference type="NCBI Taxonomy" id="1517589"/>
    <lineage>
        <taxon>Bacteria</taxon>
        <taxon>Bacillati</taxon>
        <taxon>Actinomycetota</taxon>
        <taxon>Actinomycetes</taxon>
        <taxon>Propionibacteriales</taxon>
        <taxon>Nocardioidaceae</taxon>
        <taxon>Nocardioides</taxon>
    </lineage>
</organism>
<comment type="similarity">
    <text evidence="2">Belongs to the metallo-dependent hydrolases superfamily. Adenosine and AMP deaminases family.</text>
</comment>
<dbReference type="InterPro" id="IPR006330">
    <property type="entry name" value="Ado/ade_deaminase"/>
</dbReference>
<comment type="caution">
    <text evidence="8">The sequence shown here is derived from an EMBL/GenBank/DDBJ whole genome shotgun (WGS) entry which is preliminary data.</text>
</comment>
<feature type="domain" description="Adenosine deaminase" evidence="7">
    <location>
        <begin position="9"/>
        <end position="335"/>
    </location>
</feature>
<dbReference type="GO" id="GO:0019239">
    <property type="term" value="F:deaminase activity"/>
    <property type="evidence" value="ECO:0007669"/>
    <property type="project" value="InterPro"/>
</dbReference>
<evidence type="ECO:0000256" key="2">
    <source>
        <dbReference type="ARBA" id="ARBA00006676"/>
    </source>
</evidence>
<dbReference type="NCBIfam" id="TIGR01430">
    <property type="entry name" value="aden_deam"/>
    <property type="match status" value="1"/>
</dbReference>
<proteinExistence type="inferred from homology"/>
<evidence type="ECO:0000313" key="8">
    <source>
        <dbReference type="EMBL" id="TNM37776.1"/>
    </source>
</evidence>
<evidence type="ECO:0000256" key="4">
    <source>
        <dbReference type="ARBA" id="ARBA00022801"/>
    </source>
</evidence>
<dbReference type="PANTHER" id="PTHR43114">
    <property type="entry name" value="ADENINE DEAMINASE"/>
    <property type="match status" value="1"/>
</dbReference>
<evidence type="ECO:0000256" key="6">
    <source>
        <dbReference type="SAM" id="MobiDB-lite"/>
    </source>
</evidence>
<comment type="cofactor">
    <cofactor evidence="1">
        <name>Zn(2+)</name>
        <dbReference type="ChEBI" id="CHEBI:29105"/>
    </cofactor>
</comment>
<accession>A0A5C4VQX6</accession>
<dbReference type="EMBL" id="VDMP01000026">
    <property type="protein sequence ID" value="TNM37776.1"/>
    <property type="molecule type" value="Genomic_DNA"/>
</dbReference>
<name>A0A5C4VQX6_9ACTN</name>
<keyword evidence="9" id="KW-1185">Reference proteome</keyword>
<dbReference type="InterPro" id="IPR032466">
    <property type="entry name" value="Metal_Hydrolase"/>
</dbReference>
<dbReference type="OrthoDB" id="105475at2"/>
<dbReference type="AlphaFoldDB" id="A0A5C4VQX6"/>
<sequence>MSNFVAGLPKAELHVHHVGSASPRIVSELAERHPGTVPSDPERLREFFAFRDFAHFIEVYLAVVDLVRTPEDVRYLTYEIARELHEGQSVRYAELTCTPYTSVLPDDPDRGMPIEAYTEAIEDARLAAERDLGLVMRWIYDIPGEAGVPAADATLRFALDHAPEGLVGFGLGGPEIGVARDQFTPHFKAARAAGLHSVPHAGETTGPETIWTSLHDLGAERIGHGTSAAQDPALLAHLAEHRIPLEVCPSSNVATRAVASLDEHPLPVFVEAGVVVTINSDDPPMFGTTLNREYEIAAGLLGLDDAGLADLARAAVVASFAPEGVKDGLVAEIDAYESSAGRAGGSGQTKIIPPSMSTD</sequence>
<evidence type="ECO:0000313" key="9">
    <source>
        <dbReference type="Proteomes" id="UP000313231"/>
    </source>
</evidence>
<evidence type="ECO:0000259" key="7">
    <source>
        <dbReference type="Pfam" id="PF00962"/>
    </source>
</evidence>
<dbReference type="GO" id="GO:0046872">
    <property type="term" value="F:metal ion binding"/>
    <property type="evidence" value="ECO:0007669"/>
    <property type="project" value="UniProtKB-KW"/>
</dbReference>